<name>X1GWE1_9ZZZZ</name>
<evidence type="ECO:0000313" key="3">
    <source>
        <dbReference type="EMBL" id="GAH49170.1"/>
    </source>
</evidence>
<evidence type="ECO:0000256" key="2">
    <source>
        <dbReference type="ARBA" id="ARBA00022679"/>
    </source>
</evidence>
<keyword evidence="1" id="KW-0328">Glycosyltransferase</keyword>
<dbReference type="AlphaFoldDB" id="X1GWE1"/>
<dbReference type="InterPro" id="IPR007184">
    <property type="entry name" value="Mannoside_phosphorylase"/>
</dbReference>
<evidence type="ECO:0000256" key="1">
    <source>
        <dbReference type="ARBA" id="ARBA00022676"/>
    </source>
</evidence>
<dbReference type="Gene3D" id="2.115.10.20">
    <property type="entry name" value="Glycosyl hydrolase domain, family 43"/>
    <property type="match status" value="1"/>
</dbReference>
<dbReference type="EMBL" id="BARU01023085">
    <property type="protein sequence ID" value="GAH49170.1"/>
    <property type="molecule type" value="Genomic_DNA"/>
</dbReference>
<dbReference type="SUPFAM" id="SSF75005">
    <property type="entry name" value="Arabinanase/levansucrase/invertase"/>
    <property type="match status" value="1"/>
</dbReference>
<feature type="non-terminal residue" evidence="3">
    <location>
        <position position="1"/>
    </location>
</feature>
<dbReference type="PANTHER" id="PTHR34106:SF5">
    <property type="entry name" value="GLYCOSIDASE"/>
    <property type="match status" value="1"/>
</dbReference>
<protein>
    <recommendedName>
        <fullName evidence="4">Glycosidase</fullName>
    </recommendedName>
</protein>
<accession>X1GWE1</accession>
<gene>
    <name evidence="3" type="ORF">S03H2_37499</name>
</gene>
<sequence length="278" mass="31877">VVIEVLAESNTNEICDESLNSENDFPWMIGPWAKYPHNPILTAGDYEWESKNVLNPTAIVKDGKVYLFYRAQNDKRVSCVGLAISDDGYNFEKQSEPVLVPTEKYEFAGAEDPRIVEIDGIYYMTYTGWIYHTNYLCLAVSKDFIHWEKKGKILPDWPMASKSGAIVPKKINGKYYMYFGDTDIFIATSENLIDWEPQIKPVLNRRFRKKDNGERYFDSLLVEPGPTPIITEQGILLIYNGANFSKEYATGEVLFSLEDPRVVLKRTDMPVLEVDNIL</sequence>
<feature type="non-terminal residue" evidence="3">
    <location>
        <position position="278"/>
    </location>
</feature>
<keyword evidence="2" id="KW-0808">Transferase</keyword>
<reference evidence="3" key="1">
    <citation type="journal article" date="2014" name="Front. Microbiol.">
        <title>High frequency of phylogenetically diverse reductive dehalogenase-homologous genes in deep subseafloor sedimentary metagenomes.</title>
        <authorList>
            <person name="Kawai M."/>
            <person name="Futagami T."/>
            <person name="Toyoda A."/>
            <person name="Takaki Y."/>
            <person name="Nishi S."/>
            <person name="Hori S."/>
            <person name="Arai W."/>
            <person name="Tsubouchi T."/>
            <person name="Morono Y."/>
            <person name="Uchiyama I."/>
            <person name="Ito T."/>
            <person name="Fujiyama A."/>
            <person name="Inagaki F."/>
            <person name="Takami H."/>
        </authorList>
    </citation>
    <scope>NUCLEOTIDE SEQUENCE</scope>
    <source>
        <strain evidence="3">Expedition CK06-06</strain>
    </source>
</reference>
<dbReference type="PIRSF" id="PIRSF016202">
    <property type="entry name" value="PH1107"/>
    <property type="match status" value="1"/>
</dbReference>
<dbReference type="GO" id="GO:0016757">
    <property type="term" value="F:glycosyltransferase activity"/>
    <property type="evidence" value="ECO:0007669"/>
    <property type="project" value="UniProtKB-KW"/>
</dbReference>
<organism evidence="3">
    <name type="scientific">marine sediment metagenome</name>
    <dbReference type="NCBI Taxonomy" id="412755"/>
    <lineage>
        <taxon>unclassified sequences</taxon>
        <taxon>metagenomes</taxon>
        <taxon>ecological metagenomes</taxon>
    </lineage>
</organism>
<comment type="caution">
    <text evidence="3">The sequence shown here is derived from an EMBL/GenBank/DDBJ whole genome shotgun (WGS) entry which is preliminary data.</text>
</comment>
<dbReference type="Pfam" id="PF04041">
    <property type="entry name" value="Glyco_hydro_130"/>
    <property type="match status" value="1"/>
</dbReference>
<evidence type="ECO:0008006" key="4">
    <source>
        <dbReference type="Google" id="ProtNLM"/>
    </source>
</evidence>
<dbReference type="PANTHER" id="PTHR34106">
    <property type="entry name" value="GLYCOSIDASE"/>
    <property type="match status" value="1"/>
</dbReference>
<proteinExistence type="predicted"/>
<dbReference type="InterPro" id="IPR023296">
    <property type="entry name" value="Glyco_hydro_beta-prop_sf"/>
</dbReference>